<evidence type="ECO:0000313" key="2">
    <source>
        <dbReference type="Proteomes" id="UP001595956"/>
    </source>
</evidence>
<accession>A0ABW0MWM6</accession>
<dbReference type="InterPro" id="IPR027417">
    <property type="entry name" value="P-loop_NTPase"/>
</dbReference>
<dbReference type="InterPro" id="IPR052922">
    <property type="entry name" value="Cytidylate_Kinase-2"/>
</dbReference>
<comment type="caution">
    <text evidence="1">The sequence shown here is derived from an EMBL/GenBank/DDBJ whole genome shotgun (WGS) entry which is preliminary data.</text>
</comment>
<evidence type="ECO:0000313" key="1">
    <source>
        <dbReference type="EMBL" id="MFC5492465.1"/>
    </source>
</evidence>
<dbReference type="SUPFAM" id="SSF52540">
    <property type="entry name" value="P-loop containing nucleoside triphosphate hydrolases"/>
    <property type="match status" value="1"/>
</dbReference>
<gene>
    <name evidence="1" type="ORF">ACFPKY_05120</name>
</gene>
<dbReference type="PANTHER" id="PTHR37816">
    <property type="entry name" value="YALI0E33011P"/>
    <property type="match status" value="1"/>
</dbReference>
<dbReference type="Proteomes" id="UP001595956">
    <property type="component" value="Unassembled WGS sequence"/>
</dbReference>
<protein>
    <submittedName>
        <fullName evidence="1">AAA family ATPase</fullName>
    </submittedName>
</protein>
<reference evidence="2" key="1">
    <citation type="journal article" date="2019" name="Int. J. Syst. Evol. Microbiol.">
        <title>The Global Catalogue of Microorganisms (GCM) 10K type strain sequencing project: providing services to taxonomists for standard genome sequencing and annotation.</title>
        <authorList>
            <consortium name="The Broad Institute Genomics Platform"/>
            <consortium name="The Broad Institute Genome Sequencing Center for Infectious Disease"/>
            <person name="Wu L."/>
            <person name="Ma J."/>
        </authorList>
    </citation>
    <scope>NUCLEOTIDE SEQUENCE [LARGE SCALE GENOMIC DNA]</scope>
    <source>
        <strain evidence="2">KACC 13778</strain>
    </source>
</reference>
<dbReference type="RefSeq" id="WP_345170792.1">
    <property type="nucleotide sequence ID" value="NZ_BAABFQ010000003.1"/>
</dbReference>
<dbReference type="PANTHER" id="PTHR37816:SF1">
    <property type="entry name" value="TOXIN"/>
    <property type="match status" value="1"/>
</dbReference>
<sequence>MLSATDPLPARPSRVAIAGVSGSGKSTLARRLAALLDLPHTEMDALFHGPGWTKMPTFEADVDRLVASDRWVCEWQYDYARPLIQARADLLVWVDPPFPVTLTRVVRRTVRRRVRREELWNGNREGPLHTFFTDPEHIVRWAIGTRNLYDQRIPVVAAERPDLPIVRLASSRESERWLTEVVAPLA</sequence>
<name>A0ABW0MWM6_9ACTN</name>
<dbReference type="Gene3D" id="3.40.50.300">
    <property type="entry name" value="P-loop containing nucleotide triphosphate hydrolases"/>
    <property type="match status" value="1"/>
</dbReference>
<dbReference type="EMBL" id="JBHSMD010000002">
    <property type="protein sequence ID" value="MFC5492465.1"/>
    <property type="molecule type" value="Genomic_DNA"/>
</dbReference>
<proteinExistence type="predicted"/>
<organism evidence="1 2">
    <name type="scientific">Nocardioides caricicola</name>
    <dbReference type="NCBI Taxonomy" id="634770"/>
    <lineage>
        <taxon>Bacteria</taxon>
        <taxon>Bacillati</taxon>
        <taxon>Actinomycetota</taxon>
        <taxon>Actinomycetes</taxon>
        <taxon>Propionibacteriales</taxon>
        <taxon>Nocardioidaceae</taxon>
        <taxon>Nocardioides</taxon>
    </lineage>
</organism>
<keyword evidence="2" id="KW-1185">Reference proteome</keyword>